<keyword evidence="3" id="KW-1185">Reference proteome</keyword>
<reference evidence="2 3" key="2">
    <citation type="submission" date="2024-02" db="EMBL/GenBank/DDBJ databases">
        <title>The Genome Sequence of Enterococcus diestrammenae JM9A.</title>
        <authorList>
            <person name="Earl A."/>
            <person name="Manson A."/>
            <person name="Gilmore M."/>
            <person name="Sanders J."/>
            <person name="Shea T."/>
            <person name="Howe W."/>
            <person name="Livny J."/>
            <person name="Cuomo C."/>
            <person name="Neafsey D."/>
            <person name="Birren B."/>
        </authorList>
    </citation>
    <scope>NUCLEOTIDE SEQUENCE [LARGE SCALE GENOMIC DNA]</scope>
    <source>
        <strain evidence="2 3">JM9A</strain>
    </source>
</reference>
<dbReference type="PANTHER" id="PTHR30383:SF5">
    <property type="entry name" value="SGNH HYDROLASE-TYPE ESTERASE DOMAIN-CONTAINING PROTEIN"/>
    <property type="match status" value="1"/>
</dbReference>
<sequence length="216" mass="24466">MFCKNDRLLFIGDSITDSERNKEALPARWQSWGEGYVQLINSYTTAFYPEKELMVINQGVSGNRVTDLKARWQSDVFDLKPDVVTVMIGVNDVGRHFDGVFYQEEQVTPEIFYQTLKELIAATIPVTKQVYLLSGFLLMEAKDDPMRKMLADYNALTKKIAEELNVVFVDVQAAMDDYLKVQAGYYLSIDRIHPSLVGHMIIAKAWLEAAGLGGKL</sequence>
<organism evidence="2 3">
    <name type="scientific">Enterococcus diestrammenae</name>
    <dbReference type="NCBI Taxonomy" id="1155073"/>
    <lineage>
        <taxon>Bacteria</taxon>
        <taxon>Bacillati</taxon>
        <taxon>Bacillota</taxon>
        <taxon>Bacilli</taxon>
        <taxon>Lactobacillales</taxon>
        <taxon>Enterococcaceae</taxon>
        <taxon>Enterococcus</taxon>
    </lineage>
</organism>
<dbReference type="EMBL" id="MAEI02000001">
    <property type="protein sequence ID" value="MEO1780493.1"/>
    <property type="molecule type" value="Genomic_DNA"/>
</dbReference>
<name>A0ABV0EXG2_9ENTE</name>
<proteinExistence type="predicted"/>
<reference evidence="3" key="1">
    <citation type="submission" date="2016-06" db="EMBL/GenBank/DDBJ databases">
        <title>Four novel species of enterococci isolated from chicken manure.</title>
        <authorList>
            <person name="Van Tyne D."/>
        </authorList>
    </citation>
    <scope>NUCLEOTIDE SEQUENCE [LARGE SCALE GENOMIC DNA]</scope>
    <source>
        <strain evidence="3">JM9A</strain>
    </source>
</reference>
<dbReference type="RefSeq" id="WP_237583965.1">
    <property type="nucleotide sequence ID" value="NZ_JBMRGR010000006.1"/>
</dbReference>
<evidence type="ECO:0000313" key="2">
    <source>
        <dbReference type="EMBL" id="MEO1780493.1"/>
    </source>
</evidence>
<dbReference type="Proteomes" id="UP001429357">
    <property type="component" value="Unassembled WGS sequence"/>
</dbReference>
<dbReference type="Gene3D" id="3.40.50.1110">
    <property type="entry name" value="SGNH hydrolase"/>
    <property type="match status" value="1"/>
</dbReference>
<feature type="domain" description="SGNH hydrolase-type esterase" evidence="1">
    <location>
        <begin position="10"/>
        <end position="199"/>
    </location>
</feature>
<dbReference type="SUPFAM" id="SSF52266">
    <property type="entry name" value="SGNH hydrolase"/>
    <property type="match status" value="1"/>
</dbReference>
<dbReference type="Pfam" id="PF13472">
    <property type="entry name" value="Lipase_GDSL_2"/>
    <property type="match status" value="1"/>
</dbReference>
<protein>
    <recommendedName>
        <fullName evidence="1">SGNH hydrolase-type esterase domain-containing protein</fullName>
    </recommendedName>
</protein>
<dbReference type="InterPro" id="IPR036514">
    <property type="entry name" value="SGNH_hydro_sf"/>
</dbReference>
<dbReference type="InterPro" id="IPR013830">
    <property type="entry name" value="SGNH_hydro"/>
</dbReference>
<evidence type="ECO:0000313" key="3">
    <source>
        <dbReference type="Proteomes" id="UP001429357"/>
    </source>
</evidence>
<dbReference type="CDD" id="cd01834">
    <property type="entry name" value="SGNH_hydrolase_like_2"/>
    <property type="match status" value="1"/>
</dbReference>
<evidence type="ECO:0000259" key="1">
    <source>
        <dbReference type="Pfam" id="PF13472"/>
    </source>
</evidence>
<comment type="caution">
    <text evidence="2">The sequence shown here is derived from an EMBL/GenBank/DDBJ whole genome shotgun (WGS) entry which is preliminary data.</text>
</comment>
<dbReference type="PANTHER" id="PTHR30383">
    <property type="entry name" value="THIOESTERASE 1/PROTEASE 1/LYSOPHOSPHOLIPASE L1"/>
    <property type="match status" value="1"/>
</dbReference>
<accession>A0ABV0EXG2</accession>
<dbReference type="InterPro" id="IPR051532">
    <property type="entry name" value="Ester_Hydrolysis_Enzymes"/>
</dbReference>
<gene>
    <name evidence="2" type="ORF">BAU18_000032</name>
</gene>